<name>A0ABT2SZI3_9FIRM</name>
<dbReference type="RefSeq" id="WP_262573125.1">
    <property type="nucleotide sequence ID" value="NZ_JAOQKJ010000002.1"/>
</dbReference>
<evidence type="ECO:0000313" key="3">
    <source>
        <dbReference type="Proteomes" id="UP001652432"/>
    </source>
</evidence>
<accession>A0ABT2SZI3</accession>
<sequence length="133" mass="14744">MERQTLFQKLKGDLLIVGIILLLAATFFLINVIRDRQSSGEGSVLVIRDGSVTASYPLSEDITVTLWNEERTHYNLLMIRDGSAEISDANCPDKICVRSKAIARDGESIICLPHRLVLSVHSERESDMDAVTG</sequence>
<dbReference type="Gene3D" id="2.60.320.10">
    <property type="entry name" value="N-utilization substance G protein NusG, insert domain"/>
    <property type="match status" value="1"/>
</dbReference>
<dbReference type="EMBL" id="JAOQKJ010000002">
    <property type="protein sequence ID" value="MCU6743414.1"/>
    <property type="molecule type" value="Genomic_DNA"/>
</dbReference>
<keyword evidence="1" id="KW-0472">Membrane</keyword>
<comment type="caution">
    <text evidence="2">The sequence shown here is derived from an EMBL/GenBank/DDBJ whole genome shotgun (WGS) entry which is preliminary data.</text>
</comment>
<keyword evidence="1" id="KW-0812">Transmembrane</keyword>
<dbReference type="CDD" id="cd09911">
    <property type="entry name" value="Lin0431_like"/>
    <property type="match status" value="1"/>
</dbReference>
<reference evidence="2 3" key="1">
    <citation type="journal article" date="2021" name="ISME Commun">
        <title>Automated analysis of genomic sequences facilitates high-throughput and comprehensive description of bacteria.</title>
        <authorList>
            <person name="Hitch T.C.A."/>
        </authorList>
    </citation>
    <scope>NUCLEOTIDE SEQUENCE [LARGE SCALE GENOMIC DNA]</scope>
    <source>
        <strain evidence="2 3">Sanger_18</strain>
    </source>
</reference>
<dbReference type="InterPro" id="IPR038690">
    <property type="entry name" value="NusG_2_sf"/>
</dbReference>
<keyword evidence="1" id="KW-1133">Transmembrane helix</keyword>
<keyword evidence="3" id="KW-1185">Reference proteome</keyword>
<feature type="transmembrane region" description="Helical" evidence="1">
    <location>
        <begin position="12"/>
        <end position="33"/>
    </location>
</feature>
<dbReference type="Pfam" id="PF07009">
    <property type="entry name" value="NusG_II"/>
    <property type="match status" value="1"/>
</dbReference>
<organism evidence="2 3">
    <name type="scientific">Suilimivivens aceti</name>
    <dbReference type="NCBI Taxonomy" id="2981774"/>
    <lineage>
        <taxon>Bacteria</taxon>
        <taxon>Bacillati</taxon>
        <taxon>Bacillota</taxon>
        <taxon>Clostridia</taxon>
        <taxon>Lachnospirales</taxon>
        <taxon>Lachnospiraceae</taxon>
        <taxon>Suilimivivens</taxon>
    </lineage>
</organism>
<gene>
    <name evidence="2" type="ORF">OCV77_02665</name>
</gene>
<dbReference type="Proteomes" id="UP001652432">
    <property type="component" value="Unassembled WGS sequence"/>
</dbReference>
<proteinExistence type="predicted"/>
<protein>
    <submittedName>
        <fullName evidence="2">NusG domain II-containing protein</fullName>
    </submittedName>
</protein>
<evidence type="ECO:0000256" key="1">
    <source>
        <dbReference type="SAM" id="Phobius"/>
    </source>
</evidence>
<evidence type="ECO:0000313" key="2">
    <source>
        <dbReference type="EMBL" id="MCU6743414.1"/>
    </source>
</evidence>